<feature type="chain" id="PRO_5044666992" evidence="2">
    <location>
        <begin position="30"/>
        <end position="737"/>
    </location>
</feature>
<feature type="transmembrane region" description="Helical" evidence="1">
    <location>
        <begin position="607"/>
        <end position="631"/>
    </location>
</feature>
<dbReference type="SUPFAM" id="SSF56300">
    <property type="entry name" value="Metallo-dependent phosphatases"/>
    <property type="match status" value="1"/>
</dbReference>
<evidence type="ECO:0000313" key="7">
    <source>
        <dbReference type="RefSeq" id="XP_030540760.1"/>
    </source>
</evidence>
<gene>
    <name evidence="7" type="primary">LOC115748423</name>
</gene>
<feature type="domain" description="TMEM62 C-terminal" evidence="5">
    <location>
        <begin position="498"/>
        <end position="712"/>
    </location>
</feature>
<dbReference type="Pfam" id="PF24384">
    <property type="entry name" value="Ig_TMM62"/>
    <property type="match status" value="1"/>
</dbReference>
<dbReference type="GeneID" id="115748423"/>
<dbReference type="RefSeq" id="XP_030540760.1">
    <property type="nucleotide sequence ID" value="XM_030684900.2"/>
</dbReference>
<dbReference type="Gene3D" id="3.60.21.10">
    <property type="match status" value="1"/>
</dbReference>
<proteinExistence type="predicted"/>
<dbReference type="Pfam" id="PF00149">
    <property type="entry name" value="Metallophos"/>
    <property type="match status" value="1"/>
</dbReference>
<dbReference type="PANTHER" id="PTHR14795:SF0">
    <property type="entry name" value="TRANSMEMBRANE PROTEIN 62"/>
    <property type="match status" value="1"/>
</dbReference>
<evidence type="ECO:0000259" key="3">
    <source>
        <dbReference type="Pfam" id="PF00149"/>
    </source>
</evidence>
<name>A0A8B8Q103_9MYRT</name>
<feature type="transmembrane region" description="Helical" evidence="1">
    <location>
        <begin position="551"/>
        <end position="570"/>
    </location>
</feature>
<keyword evidence="6" id="KW-1185">Reference proteome</keyword>
<protein>
    <submittedName>
        <fullName evidence="7">Metallophosphoesterase At3g03305</fullName>
    </submittedName>
</protein>
<dbReference type="AlphaFoldDB" id="A0A8B8Q103"/>
<dbReference type="Pfam" id="PF24394">
    <property type="entry name" value="TMEM62_C"/>
    <property type="match status" value="1"/>
</dbReference>
<keyword evidence="1" id="KW-0472">Membrane</keyword>
<sequence length="737" mass="83113">MVVFSLMWRCSVALLLLLLPLLVLHLSEAASGRRVIEVKGAPESVVWLVQLSDLHFSVHRPLRAAHFKTLVAPALALINPSLVLITGDLTDGKSEDLLTMKLNEEEWMEYRDVMEEVVRQSGLPKSLFYDLRGNHDNFGVNVEGGSLDFFSKYSINAQLGRTGNVNSVTLQAGERKHLFVGLDSTMSVGTRGPTNLFGHPTDQLLAELDSELSQWDSLTTKPVTKLSFGHFPLSFSAASTSGKSLRDIFLKHSLSAYLCGHLHTRFGKNLKRHHQSRDGLSSLDNLFQLNIHQMPTLRDQNCSFGTPPSKEFWEWEMGDWKKSRAMRILAIDSGDVSYLDIDFKRGVKEIIIAPTFPLDSRFMSTSLSHHRYECQYMVPSSYETIRALVFSVSPIALVVARVYDSSAGDRIMVMEAHMTKHEGNASRGNFYSASWNYRAFEDPSPDRYWLQIEAIDTAGKSSSTELRPFSINGLTAQVSWTWKEFFVMGCQWAGLYLPLLWYALCFMFSILLIPKALHTFLKKQYSYMRFATGKGIVGGIAWCLQELCNIPGLWFGTLGYLFFLVLFPWLSGQIFTNGGMGHMTYKGWVVKDVHLGENHELVGFPDVMVIVLPHLVTVVLPMILVCGALAAERGFHQHICSTAVKKKDDYGQEKKRLLKNDMPGSKRSVPAIGDRWLRKLLVVVCLAICCKHFMDCRALMKAYEMNPFTNFPGYSLSVPVLLAYAVYKTRGNNQLRH</sequence>
<feature type="domain" description="TMEM62 Ig-like" evidence="4">
    <location>
        <begin position="348"/>
        <end position="474"/>
    </location>
</feature>
<evidence type="ECO:0000259" key="4">
    <source>
        <dbReference type="Pfam" id="PF24384"/>
    </source>
</evidence>
<dbReference type="KEGG" id="rarg:115748423"/>
<feature type="transmembrane region" description="Helical" evidence="1">
    <location>
        <begin position="493"/>
        <end position="513"/>
    </location>
</feature>
<evidence type="ECO:0000256" key="2">
    <source>
        <dbReference type="SAM" id="SignalP"/>
    </source>
</evidence>
<dbReference type="InterPro" id="IPR029052">
    <property type="entry name" value="Metallo-depent_PP-like"/>
</dbReference>
<feature type="signal peptide" evidence="2">
    <location>
        <begin position="1"/>
        <end position="29"/>
    </location>
</feature>
<accession>A0A8B8Q103</accession>
<organism evidence="6 7">
    <name type="scientific">Rhodamnia argentea</name>
    <dbReference type="NCBI Taxonomy" id="178133"/>
    <lineage>
        <taxon>Eukaryota</taxon>
        <taxon>Viridiplantae</taxon>
        <taxon>Streptophyta</taxon>
        <taxon>Embryophyta</taxon>
        <taxon>Tracheophyta</taxon>
        <taxon>Spermatophyta</taxon>
        <taxon>Magnoliopsida</taxon>
        <taxon>eudicotyledons</taxon>
        <taxon>Gunneridae</taxon>
        <taxon>Pentapetalae</taxon>
        <taxon>rosids</taxon>
        <taxon>malvids</taxon>
        <taxon>Myrtales</taxon>
        <taxon>Myrtaceae</taxon>
        <taxon>Myrtoideae</taxon>
        <taxon>Myrteae</taxon>
        <taxon>Australasian group</taxon>
        <taxon>Rhodamnia</taxon>
    </lineage>
</organism>
<evidence type="ECO:0000256" key="1">
    <source>
        <dbReference type="SAM" id="Phobius"/>
    </source>
</evidence>
<evidence type="ECO:0000259" key="5">
    <source>
        <dbReference type="Pfam" id="PF24394"/>
    </source>
</evidence>
<keyword evidence="1" id="KW-1133">Transmembrane helix</keyword>
<feature type="domain" description="Calcineurin-like phosphoesterase" evidence="3">
    <location>
        <begin position="48"/>
        <end position="264"/>
    </location>
</feature>
<dbReference type="InterPro" id="IPR004843">
    <property type="entry name" value="Calcineurin-like_PHP"/>
</dbReference>
<keyword evidence="2" id="KW-0732">Signal</keyword>
<evidence type="ECO:0000313" key="6">
    <source>
        <dbReference type="Proteomes" id="UP000827889"/>
    </source>
</evidence>
<dbReference type="InterPro" id="IPR056230">
    <property type="entry name" value="TMEM62_C"/>
</dbReference>
<dbReference type="GO" id="GO:0016787">
    <property type="term" value="F:hydrolase activity"/>
    <property type="evidence" value="ECO:0007669"/>
    <property type="project" value="InterPro"/>
</dbReference>
<reference evidence="7" key="1">
    <citation type="submission" date="2025-08" db="UniProtKB">
        <authorList>
            <consortium name="RefSeq"/>
        </authorList>
    </citation>
    <scope>IDENTIFICATION</scope>
    <source>
        <tissue evidence="7">Leaf</tissue>
    </source>
</reference>
<dbReference type="PANTHER" id="PTHR14795">
    <property type="entry name" value="HELICASE RELATED"/>
    <property type="match status" value="1"/>
</dbReference>
<dbReference type="OrthoDB" id="27234at2759"/>
<keyword evidence="1" id="KW-0812">Transmembrane</keyword>
<dbReference type="InterPro" id="IPR056229">
    <property type="entry name" value="Ig_TMM62"/>
</dbReference>
<dbReference type="Proteomes" id="UP000827889">
    <property type="component" value="Chromosome 6"/>
</dbReference>